<proteinExistence type="predicted"/>
<dbReference type="OMA" id="ICAARIC"/>
<keyword evidence="2" id="KW-1185">Reference proteome</keyword>
<dbReference type="Proteomes" id="UP000270924">
    <property type="component" value="Unassembled WGS sequence"/>
</dbReference>
<dbReference type="AlphaFoldDB" id="A0A3P7DE20"/>
<dbReference type="EMBL" id="UYWW01000291">
    <property type="protein sequence ID" value="VDM08020.1"/>
    <property type="molecule type" value="Genomic_DNA"/>
</dbReference>
<gene>
    <name evidence="1" type="ORF">WBA_LOCUS1406</name>
</gene>
<organism evidence="1 2">
    <name type="scientific">Wuchereria bancrofti</name>
    <dbReference type="NCBI Taxonomy" id="6293"/>
    <lineage>
        <taxon>Eukaryota</taxon>
        <taxon>Metazoa</taxon>
        <taxon>Ecdysozoa</taxon>
        <taxon>Nematoda</taxon>
        <taxon>Chromadorea</taxon>
        <taxon>Rhabditida</taxon>
        <taxon>Spirurina</taxon>
        <taxon>Spiruromorpha</taxon>
        <taxon>Filarioidea</taxon>
        <taxon>Onchocercidae</taxon>
        <taxon>Wuchereria</taxon>
    </lineage>
</organism>
<protein>
    <submittedName>
        <fullName evidence="1">Uncharacterized protein</fullName>
    </submittedName>
</protein>
<dbReference type="OrthoDB" id="5855910at2759"/>
<name>A0A3P7DE20_WUCBA</name>
<dbReference type="InParanoid" id="A0A3P7DE20"/>
<evidence type="ECO:0000313" key="2">
    <source>
        <dbReference type="Proteomes" id="UP000270924"/>
    </source>
</evidence>
<reference evidence="1 2" key="1">
    <citation type="submission" date="2018-11" db="EMBL/GenBank/DDBJ databases">
        <authorList>
            <consortium name="Pathogen Informatics"/>
        </authorList>
    </citation>
    <scope>NUCLEOTIDE SEQUENCE [LARGE SCALE GENOMIC DNA]</scope>
</reference>
<accession>A0A3P7DE20</accession>
<sequence>MRGGEAREGKDVLYCKKFQQKLQWFGEKWCDNIVDSKICAARICRVASATEPFMGELAATTLNLHHTLGKLARNISQILSADVEVTTTQYLSRKVSGQSFGRPLFYNLELSDQLTGWCHLQDFQTQNPLVHPSAEDADELKTAELFPKARITYS</sequence>
<evidence type="ECO:0000313" key="1">
    <source>
        <dbReference type="EMBL" id="VDM08020.1"/>
    </source>
</evidence>